<evidence type="ECO:0000259" key="15">
    <source>
        <dbReference type="PROSITE" id="PS51766"/>
    </source>
</evidence>
<evidence type="ECO:0000256" key="2">
    <source>
        <dbReference type="ARBA" id="ARBA00000681"/>
    </source>
</evidence>
<dbReference type="InterPro" id="IPR008264">
    <property type="entry name" value="Beta_glucanase"/>
</dbReference>
<evidence type="ECO:0000256" key="12">
    <source>
        <dbReference type="SAM" id="SignalP"/>
    </source>
</evidence>
<dbReference type="Gene3D" id="2.60.120.180">
    <property type="match status" value="1"/>
</dbReference>
<dbReference type="SUPFAM" id="SSF49899">
    <property type="entry name" value="Concanavalin A-like lectins/glucanases"/>
    <property type="match status" value="2"/>
</dbReference>
<comment type="similarity">
    <text evidence="10">Belongs to the glycosyl hydrolase 11 (cellulase G) family.</text>
</comment>
<dbReference type="GO" id="GO:0042972">
    <property type="term" value="F:licheninase activity"/>
    <property type="evidence" value="ECO:0007669"/>
    <property type="project" value="UniProtKB-EC"/>
</dbReference>
<dbReference type="PROSITE" id="PS51762">
    <property type="entry name" value="GH16_2"/>
    <property type="match status" value="1"/>
</dbReference>
<dbReference type="InterPro" id="IPR001137">
    <property type="entry name" value="Glyco_hydro_11"/>
</dbReference>
<evidence type="ECO:0000256" key="5">
    <source>
        <dbReference type="ARBA" id="ARBA00022801"/>
    </source>
</evidence>
<comment type="catalytic activity">
    <reaction evidence="1">
        <text>Hydrolysis of (1-&gt;4)-beta-D-glucosidic linkages in beta-D-glucans containing (1-&gt;3)- and (1-&gt;4)-bonds.</text>
        <dbReference type="EC" id="3.2.1.73"/>
    </reaction>
</comment>
<protein>
    <recommendedName>
        <fullName evidence="10">endo-1,4-beta-xylanase</fullName>
        <ecNumber evidence="10">3.2.1.8</ecNumber>
    </recommendedName>
</protein>
<dbReference type="UniPathway" id="UPA00114"/>
<evidence type="ECO:0000256" key="3">
    <source>
        <dbReference type="ARBA" id="ARBA00004851"/>
    </source>
</evidence>
<dbReference type="PRINTS" id="PR00737">
    <property type="entry name" value="GLHYDRLASE16"/>
</dbReference>
<dbReference type="InterPro" id="IPR008263">
    <property type="entry name" value="GH16_AS"/>
</dbReference>
<evidence type="ECO:0000256" key="11">
    <source>
        <dbReference type="SAM" id="MobiDB-lite"/>
    </source>
</evidence>
<evidence type="ECO:0000259" key="13">
    <source>
        <dbReference type="PROSITE" id="PS51761"/>
    </source>
</evidence>
<sequence>MKLKGMKITALGLAASMICAASSAFAGVTAVAAGQTYTLNGAGQHKGTGPDGYSYEIWAADTNQPSSMTLGDNGTFTTKWNCAGPSGNFLARRGIGMGSTKKFQDYGGITCDFDVNWSASSQGNSRLCIYGWTQNPLVEYYIVEDWKNWCPPNGSPGAGSPLGTVDLDGAKYYIYKENRNSYTIEGNKPFVQYFSVRSSGRTNGTISVSKHFEAWESKGLQMGKMYEVAFNVEGWESNGEANVKKNTITLGKEPEPEKPVEPDANGYYLTESFESGEGDWTGRGSAKVKSSSGYDGSKGLYVSDRADNWNGASISLPSNPFKGGETFAFGAAVMQDTEESVEFKLTLQYSDASGTETYSEVKTATGAKGQWVDLSNSAYTIPEGATNLVLYVEAPKSLTDFYVDGAYAAVKGTGPLISVKNAEPVVTTTTTQQPVVITTTTTQPNPYKPSGVTMWGDANLDNTVELSDAILIMQFLANPNKYGYTGSESKHMTEQGALNGDVYESGEGLTANDALAIQKKLLNLIPSLPESYAQGHQPAATTTTTKPATTTTTSTTTTTTTTTIVTTTTTAPPAVYGGMQDKGTPMNKNATMVSDFRTGNAGDFFASDGWTNGKPFDCWWYKRNAVIGGGALELSVDQKWTNDSNPDWNPQYSGGEFRTNNFYHYGYYETSMQAIKNDGVVSSFFTYTGPSDNNPWDEIDIEILGKDTTKVQLNYYTDGEGKHEYMYDLGFDSSEAFHTYGFDWQPDHITWYVDGKAVYTAYQNIPKTPGKIMMNAWPGRTVDDWLKAFNGRTPLKAHYQWVTYNKQ</sequence>
<dbReference type="PANTHER" id="PTHR46828">
    <property type="entry name" value="ENDO-1,4-BETA-XYLANASE A-RELATED"/>
    <property type="match status" value="1"/>
</dbReference>
<dbReference type="Gene3D" id="2.60.120.260">
    <property type="entry name" value="Galactose-binding domain-like"/>
    <property type="match status" value="1"/>
</dbReference>
<dbReference type="OrthoDB" id="9809583at2"/>
<evidence type="ECO:0000256" key="10">
    <source>
        <dbReference type="PROSITE-ProRule" id="PRU01097"/>
    </source>
</evidence>
<evidence type="ECO:0000259" key="14">
    <source>
        <dbReference type="PROSITE" id="PS51762"/>
    </source>
</evidence>
<dbReference type="Pfam" id="PF02018">
    <property type="entry name" value="CBM_4_9"/>
    <property type="match status" value="1"/>
</dbReference>
<keyword evidence="12" id="KW-0732">Signal</keyword>
<name>A0A315XZS9_RUMFL</name>
<dbReference type="EC" id="3.2.1.8" evidence="10"/>
<organism evidence="16 17">
    <name type="scientific">Ruminococcus flavefaciens</name>
    <dbReference type="NCBI Taxonomy" id="1265"/>
    <lineage>
        <taxon>Bacteria</taxon>
        <taxon>Bacillati</taxon>
        <taxon>Bacillota</taxon>
        <taxon>Clostridia</taxon>
        <taxon>Eubacteriales</taxon>
        <taxon>Oscillospiraceae</taxon>
        <taxon>Ruminococcus</taxon>
    </lineage>
</organism>
<dbReference type="InterPro" id="IPR036439">
    <property type="entry name" value="Dockerin_dom_sf"/>
</dbReference>
<dbReference type="InterPro" id="IPR018208">
    <property type="entry name" value="GH11_AS_1"/>
</dbReference>
<comment type="caution">
    <text evidence="16">The sequence shown here is derived from an EMBL/GenBank/DDBJ whole genome shotgun (WGS) entry which is preliminary data.</text>
</comment>
<keyword evidence="4 10" id="KW-0858">Xylan degradation</keyword>
<feature type="signal peptide" evidence="12">
    <location>
        <begin position="1"/>
        <end position="26"/>
    </location>
</feature>
<evidence type="ECO:0000313" key="17">
    <source>
        <dbReference type="Proteomes" id="UP000245720"/>
    </source>
</evidence>
<feature type="domain" description="GH16" evidence="14">
    <location>
        <begin position="565"/>
        <end position="807"/>
    </location>
</feature>
<dbReference type="GO" id="GO:0031176">
    <property type="term" value="F:endo-1,4-beta-xylanase activity"/>
    <property type="evidence" value="ECO:0007669"/>
    <property type="project" value="UniProtKB-UniRule"/>
</dbReference>
<feature type="active site" description="Nucleophile" evidence="9">
    <location>
        <position position="698"/>
    </location>
</feature>
<dbReference type="RefSeq" id="WP_109726258.1">
    <property type="nucleotide sequence ID" value="NZ_QGDI01000005.1"/>
</dbReference>
<dbReference type="Proteomes" id="UP000245720">
    <property type="component" value="Unassembled WGS sequence"/>
</dbReference>
<feature type="active site" description="Proton donor" evidence="10">
    <location>
        <position position="233"/>
    </location>
</feature>
<dbReference type="InterPro" id="IPR013319">
    <property type="entry name" value="GH11/12"/>
</dbReference>
<dbReference type="InterPro" id="IPR013320">
    <property type="entry name" value="ConA-like_dom_sf"/>
</dbReference>
<feature type="domain" description="GH11" evidence="13">
    <location>
        <begin position="41"/>
        <end position="246"/>
    </location>
</feature>
<feature type="domain" description="Dockerin" evidence="15">
    <location>
        <begin position="451"/>
        <end position="530"/>
    </location>
</feature>
<feature type="chain" id="PRO_5016296308" description="endo-1,4-beta-xylanase" evidence="12">
    <location>
        <begin position="27"/>
        <end position="807"/>
    </location>
</feature>
<dbReference type="PROSITE" id="PS01034">
    <property type="entry name" value="GH16_1"/>
    <property type="match status" value="1"/>
</dbReference>
<evidence type="ECO:0000313" key="16">
    <source>
        <dbReference type="EMBL" id="PWJ12965.1"/>
    </source>
</evidence>
<dbReference type="Pfam" id="PF00457">
    <property type="entry name" value="Glyco_hydro_11"/>
    <property type="match status" value="1"/>
</dbReference>
<feature type="compositionally biased region" description="Low complexity" evidence="11">
    <location>
        <begin position="538"/>
        <end position="557"/>
    </location>
</feature>
<dbReference type="NCBIfam" id="NF047856">
    <property type="entry name" value="BGlucanaseBglS"/>
    <property type="match status" value="1"/>
</dbReference>
<evidence type="ECO:0000256" key="7">
    <source>
        <dbReference type="ARBA" id="ARBA00023295"/>
    </source>
</evidence>
<dbReference type="EMBL" id="QGDI01000005">
    <property type="protein sequence ID" value="PWJ12965.1"/>
    <property type="molecule type" value="Genomic_DNA"/>
</dbReference>
<dbReference type="PROSITE" id="PS51766">
    <property type="entry name" value="DOCKERIN"/>
    <property type="match status" value="1"/>
</dbReference>
<accession>A0A315XZS9</accession>
<dbReference type="CDD" id="cd02175">
    <property type="entry name" value="GH16_lichenase"/>
    <property type="match status" value="1"/>
</dbReference>
<dbReference type="InterPro" id="IPR000757">
    <property type="entry name" value="Beta-glucanase-like"/>
</dbReference>
<gene>
    <name evidence="16" type="ORF">IE37_01462</name>
</gene>
<dbReference type="InterPro" id="IPR033123">
    <property type="entry name" value="GH11_dom"/>
</dbReference>
<evidence type="ECO:0000256" key="6">
    <source>
        <dbReference type="ARBA" id="ARBA00023277"/>
    </source>
</evidence>
<evidence type="ECO:0000256" key="1">
    <source>
        <dbReference type="ARBA" id="ARBA00000481"/>
    </source>
</evidence>
<dbReference type="InterPro" id="IPR003305">
    <property type="entry name" value="CenC_carb-bd"/>
</dbReference>
<feature type="region of interest" description="Disordered" evidence="11">
    <location>
        <begin position="533"/>
        <end position="557"/>
    </location>
</feature>
<proteinExistence type="inferred from homology"/>
<dbReference type="PANTHER" id="PTHR46828:SF2">
    <property type="entry name" value="ENDO-1,4-BETA-XYLANASE A-RELATED"/>
    <property type="match status" value="1"/>
</dbReference>
<dbReference type="GO" id="GO:0045493">
    <property type="term" value="P:xylan catabolic process"/>
    <property type="evidence" value="ECO:0007669"/>
    <property type="project" value="UniProtKB-UniRule"/>
</dbReference>
<dbReference type="SUPFAM" id="SSF49785">
    <property type="entry name" value="Galactose-binding domain-like"/>
    <property type="match status" value="1"/>
</dbReference>
<dbReference type="PROSITE" id="PS00776">
    <property type="entry name" value="GH11_1"/>
    <property type="match status" value="1"/>
</dbReference>
<dbReference type="InterPro" id="IPR008979">
    <property type="entry name" value="Galactose-bd-like_sf"/>
</dbReference>
<comment type="catalytic activity">
    <reaction evidence="2 10">
        <text>Endohydrolysis of (1-&gt;4)-beta-D-xylosidic linkages in xylans.</text>
        <dbReference type="EC" id="3.2.1.8"/>
    </reaction>
</comment>
<dbReference type="AlphaFoldDB" id="A0A315XZS9"/>
<dbReference type="Gene3D" id="1.10.1330.10">
    <property type="entry name" value="Dockerin domain"/>
    <property type="match status" value="1"/>
</dbReference>
<dbReference type="Gene3D" id="2.60.120.200">
    <property type="match status" value="1"/>
</dbReference>
<reference evidence="16 17" key="1">
    <citation type="submission" date="2018-05" db="EMBL/GenBank/DDBJ databases">
        <title>The Hungate 1000. A catalogue of reference genomes from the rumen microbiome.</title>
        <authorList>
            <person name="Kelly W."/>
        </authorList>
    </citation>
    <scope>NUCLEOTIDE SEQUENCE [LARGE SCALE GENOMIC DNA]</scope>
    <source>
        <strain evidence="16 17">SAb67</strain>
    </source>
</reference>
<evidence type="ECO:0000256" key="4">
    <source>
        <dbReference type="ARBA" id="ARBA00022651"/>
    </source>
</evidence>
<feature type="active site" description="Proton donor" evidence="9">
    <location>
        <position position="702"/>
    </location>
</feature>
<keyword evidence="7 10" id="KW-0326">Glycosidase</keyword>
<dbReference type="Pfam" id="PF00722">
    <property type="entry name" value="Glyco_hydro_16"/>
    <property type="match status" value="1"/>
</dbReference>
<keyword evidence="8 10" id="KW-0624">Polysaccharide degradation</keyword>
<dbReference type="InterPro" id="IPR016134">
    <property type="entry name" value="Dockerin_dom"/>
</dbReference>
<dbReference type="SUPFAM" id="SSF63446">
    <property type="entry name" value="Type I dockerin domain"/>
    <property type="match status" value="1"/>
</dbReference>
<keyword evidence="6 10" id="KW-0119">Carbohydrate metabolism</keyword>
<comment type="pathway">
    <text evidence="3 10">Glycan degradation; xylan degradation.</text>
</comment>
<dbReference type="PROSITE" id="PS51761">
    <property type="entry name" value="GH11_3"/>
    <property type="match status" value="1"/>
</dbReference>
<keyword evidence="5 10" id="KW-0378">Hydrolase</keyword>
<feature type="active site" description="Nucleophile" evidence="10">
    <location>
        <position position="139"/>
    </location>
</feature>
<evidence type="ECO:0000256" key="8">
    <source>
        <dbReference type="ARBA" id="ARBA00023326"/>
    </source>
</evidence>
<evidence type="ECO:0000256" key="9">
    <source>
        <dbReference type="PIRSR" id="PIRSR608264-1"/>
    </source>
</evidence>